<evidence type="ECO:0000256" key="1">
    <source>
        <dbReference type="ARBA" id="ARBA00004123"/>
    </source>
</evidence>
<protein>
    <recommendedName>
        <fullName evidence="8">BZIP domain-containing protein</fullName>
    </recommendedName>
</protein>
<dbReference type="PROSITE" id="PS50217">
    <property type="entry name" value="BZIP"/>
    <property type="match status" value="1"/>
</dbReference>
<evidence type="ECO:0000256" key="2">
    <source>
        <dbReference type="ARBA" id="ARBA00023015"/>
    </source>
</evidence>
<dbReference type="Proteomes" id="UP000309038">
    <property type="component" value="Unassembled WGS sequence"/>
</dbReference>
<feature type="region of interest" description="Disordered" evidence="7">
    <location>
        <begin position="37"/>
        <end position="130"/>
    </location>
</feature>
<comment type="subcellular location">
    <subcellularLocation>
        <location evidence="1">Nucleus</location>
    </subcellularLocation>
</comment>
<feature type="compositionally biased region" description="Pro residues" evidence="7">
    <location>
        <begin position="45"/>
        <end position="55"/>
    </location>
</feature>
<dbReference type="AlphaFoldDB" id="A0A4S4KWW0"/>
<dbReference type="GO" id="GO:0000977">
    <property type="term" value="F:RNA polymerase II transcription regulatory region sequence-specific DNA binding"/>
    <property type="evidence" value="ECO:0007669"/>
    <property type="project" value="TreeGrafter"/>
</dbReference>
<keyword evidence="5" id="KW-0539">Nucleus</keyword>
<dbReference type="PROSITE" id="PS00036">
    <property type="entry name" value="BZIP_BASIC"/>
    <property type="match status" value="1"/>
</dbReference>
<feature type="domain" description="BZIP" evidence="8">
    <location>
        <begin position="120"/>
        <end position="174"/>
    </location>
</feature>
<reference evidence="9 10" key="1">
    <citation type="submission" date="2019-02" db="EMBL/GenBank/DDBJ databases">
        <title>Genome sequencing of the rare red list fungi Phlebia centrifuga.</title>
        <authorList>
            <person name="Buettner E."/>
            <person name="Kellner H."/>
        </authorList>
    </citation>
    <scope>NUCLEOTIDE SEQUENCE [LARGE SCALE GENOMIC DNA]</scope>
    <source>
        <strain evidence="9 10">DSM 108282</strain>
    </source>
</reference>
<keyword evidence="10" id="KW-1185">Reference proteome</keyword>
<dbReference type="GO" id="GO:0005634">
    <property type="term" value="C:nucleus"/>
    <property type="evidence" value="ECO:0007669"/>
    <property type="project" value="UniProtKB-SubCell"/>
</dbReference>
<keyword evidence="3" id="KW-0238">DNA-binding</keyword>
<feature type="region of interest" description="Disordered" evidence="7">
    <location>
        <begin position="181"/>
        <end position="224"/>
    </location>
</feature>
<keyword evidence="4" id="KW-0804">Transcription</keyword>
<dbReference type="Pfam" id="PF07716">
    <property type="entry name" value="bZIP_2"/>
    <property type="match status" value="1"/>
</dbReference>
<evidence type="ECO:0000313" key="10">
    <source>
        <dbReference type="Proteomes" id="UP000309038"/>
    </source>
</evidence>
<dbReference type="PANTHER" id="PTHR13044:SF14">
    <property type="entry name" value="CRYPTOCEPHAL, ISOFORM A"/>
    <property type="match status" value="1"/>
</dbReference>
<evidence type="ECO:0000313" key="9">
    <source>
        <dbReference type="EMBL" id="THH01530.1"/>
    </source>
</evidence>
<dbReference type="EMBL" id="SGPJ01000022">
    <property type="protein sequence ID" value="THH01530.1"/>
    <property type="molecule type" value="Genomic_DNA"/>
</dbReference>
<keyword evidence="2" id="KW-0805">Transcription regulation</keyword>
<dbReference type="SMART" id="SM00338">
    <property type="entry name" value="BRLZ"/>
    <property type="match status" value="1"/>
</dbReference>
<keyword evidence="6" id="KW-0175">Coiled coil</keyword>
<accession>A0A4S4KWW0</accession>
<evidence type="ECO:0000256" key="7">
    <source>
        <dbReference type="SAM" id="MobiDB-lite"/>
    </source>
</evidence>
<evidence type="ECO:0000256" key="4">
    <source>
        <dbReference type="ARBA" id="ARBA00023163"/>
    </source>
</evidence>
<comment type="caution">
    <text evidence="9">The sequence shown here is derived from an EMBL/GenBank/DDBJ whole genome shotgun (WGS) entry which is preliminary data.</text>
</comment>
<sequence>MPPPPPALQHLQNEQMSNPLISQTFMAWLQYMQLQMQLQQQQTAQPPPLQPPPQTPQQQMHVPAPNLYNIPSASNARQPSLQDPVSLTSPEASGSASAPMSTPSPEAGEGGDEDPTVITEEKRKRNTAASARFRVKKKQWTLNLERSITDLSGRVEELEREAAELRRENGWLKEIVMLKSKRFGGPAAESEPSTSPVRDPDTSMNTTTSEEDNGKDVQKGKGLI</sequence>
<feature type="coiled-coil region" evidence="6">
    <location>
        <begin position="141"/>
        <end position="175"/>
    </location>
</feature>
<evidence type="ECO:0000256" key="6">
    <source>
        <dbReference type="SAM" id="Coils"/>
    </source>
</evidence>
<evidence type="ECO:0000256" key="5">
    <source>
        <dbReference type="ARBA" id="ARBA00023242"/>
    </source>
</evidence>
<evidence type="ECO:0000256" key="3">
    <source>
        <dbReference type="ARBA" id="ARBA00023125"/>
    </source>
</evidence>
<dbReference type="PANTHER" id="PTHR13044">
    <property type="entry name" value="ACTIVATING TRANSCRIPTION FACTOR ATF 4/5"/>
    <property type="match status" value="1"/>
</dbReference>
<feature type="compositionally biased region" description="Polar residues" evidence="7">
    <location>
        <begin position="69"/>
        <end position="104"/>
    </location>
</feature>
<feature type="compositionally biased region" description="Polar residues" evidence="7">
    <location>
        <begin position="191"/>
        <end position="208"/>
    </location>
</feature>
<feature type="compositionally biased region" description="Basic and acidic residues" evidence="7">
    <location>
        <begin position="212"/>
        <end position="224"/>
    </location>
</feature>
<dbReference type="SUPFAM" id="SSF57959">
    <property type="entry name" value="Leucine zipper domain"/>
    <property type="match status" value="1"/>
</dbReference>
<dbReference type="GO" id="GO:0001228">
    <property type="term" value="F:DNA-binding transcription activator activity, RNA polymerase II-specific"/>
    <property type="evidence" value="ECO:0007669"/>
    <property type="project" value="TreeGrafter"/>
</dbReference>
<name>A0A4S4KWW0_9APHY</name>
<proteinExistence type="predicted"/>
<dbReference type="InterPro" id="IPR046347">
    <property type="entry name" value="bZIP_sf"/>
</dbReference>
<evidence type="ECO:0000259" key="8">
    <source>
        <dbReference type="PROSITE" id="PS50217"/>
    </source>
</evidence>
<dbReference type="Gene3D" id="1.20.5.170">
    <property type="match status" value="1"/>
</dbReference>
<dbReference type="InterPro" id="IPR004827">
    <property type="entry name" value="bZIP"/>
</dbReference>
<organism evidence="9 10">
    <name type="scientific">Hermanssonia centrifuga</name>
    <dbReference type="NCBI Taxonomy" id="98765"/>
    <lineage>
        <taxon>Eukaryota</taxon>
        <taxon>Fungi</taxon>
        <taxon>Dikarya</taxon>
        <taxon>Basidiomycota</taxon>
        <taxon>Agaricomycotina</taxon>
        <taxon>Agaricomycetes</taxon>
        <taxon>Polyporales</taxon>
        <taxon>Meruliaceae</taxon>
        <taxon>Hermanssonia</taxon>
    </lineage>
</organism>
<gene>
    <name evidence="9" type="ORF">EW026_g1190</name>
</gene>